<dbReference type="AlphaFoldDB" id="A0A9P8TC65"/>
<reference evidence="2" key="1">
    <citation type="journal article" date="2021" name="Open Biol.">
        <title>Shared evolutionary footprints suggest mitochondrial oxidative damage underlies multiple complex I losses in fungi.</title>
        <authorList>
            <person name="Schikora-Tamarit M.A."/>
            <person name="Marcet-Houben M."/>
            <person name="Nosek J."/>
            <person name="Gabaldon T."/>
        </authorList>
    </citation>
    <scope>NUCLEOTIDE SEQUENCE</scope>
    <source>
        <strain evidence="2">CBS2887</strain>
    </source>
</reference>
<proteinExistence type="predicted"/>
<sequence>MNWKIPIGKVVIMSALLGLIKSNEDWNFVMVGSVPLGNDDASFGLLLTNAMVLIQIIEEMRNWHSVRVIGCLNCFKTSFVKFDEIAEVKYHTRHAMRTLKSISGR</sequence>
<feature type="chain" id="PRO_5040297422" evidence="1">
    <location>
        <begin position="23"/>
        <end position="105"/>
    </location>
</feature>
<evidence type="ECO:0000313" key="2">
    <source>
        <dbReference type="EMBL" id="KAH3673756.1"/>
    </source>
</evidence>
<name>A0A9P8TC65_WICPI</name>
<gene>
    <name evidence="2" type="ORF">WICPIJ_009667</name>
</gene>
<comment type="caution">
    <text evidence="2">The sequence shown here is derived from an EMBL/GenBank/DDBJ whole genome shotgun (WGS) entry which is preliminary data.</text>
</comment>
<dbReference type="EMBL" id="JAEUBG010005584">
    <property type="protein sequence ID" value="KAH3673756.1"/>
    <property type="molecule type" value="Genomic_DNA"/>
</dbReference>
<reference evidence="2" key="2">
    <citation type="submission" date="2021-01" db="EMBL/GenBank/DDBJ databases">
        <authorList>
            <person name="Schikora-Tamarit M.A."/>
        </authorList>
    </citation>
    <scope>NUCLEOTIDE SEQUENCE</scope>
    <source>
        <strain evidence="2">CBS2887</strain>
    </source>
</reference>
<accession>A0A9P8TC65</accession>
<dbReference type="Proteomes" id="UP000774326">
    <property type="component" value="Unassembled WGS sequence"/>
</dbReference>
<keyword evidence="1" id="KW-0732">Signal</keyword>
<keyword evidence="3" id="KW-1185">Reference proteome</keyword>
<evidence type="ECO:0000313" key="3">
    <source>
        <dbReference type="Proteomes" id="UP000774326"/>
    </source>
</evidence>
<evidence type="ECO:0000256" key="1">
    <source>
        <dbReference type="SAM" id="SignalP"/>
    </source>
</evidence>
<organism evidence="2 3">
    <name type="scientific">Wickerhamomyces pijperi</name>
    <name type="common">Yeast</name>
    <name type="synonym">Pichia pijperi</name>
    <dbReference type="NCBI Taxonomy" id="599730"/>
    <lineage>
        <taxon>Eukaryota</taxon>
        <taxon>Fungi</taxon>
        <taxon>Dikarya</taxon>
        <taxon>Ascomycota</taxon>
        <taxon>Saccharomycotina</taxon>
        <taxon>Saccharomycetes</taxon>
        <taxon>Phaffomycetales</taxon>
        <taxon>Wickerhamomycetaceae</taxon>
        <taxon>Wickerhamomyces</taxon>
    </lineage>
</organism>
<protein>
    <submittedName>
        <fullName evidence="2">Uncharacterized protein</fullName>
    </submittedName>
</protein>
<feature type="signal peptide" evidence="1">
    <location>
        <begin position="1"/>
        <end position="22"/>
    </location>
</feature>